<feature type="compositionally biased region" description="Low complexity" evidence="1">
    <location>
        <begin position="79"/>
        <end position="90"/>
    </location>
</feature>
<organism evidence="2">
    <name type="scientific">uncultured Sphingomonadaceae bacterium</name>
    <dbReference type="NCBI Taxonomy" id="169976"/>
    <lineage>
        <taxon>Bacteria</taxon>
        <taxon>Pseudomonadati</taxon>
        <taxon>Pseudomonadota</taxon>
        <taxon>Alphaproteobacteria</taxon>
        <taxon>Sphingomonadales</taxon>
        <taxon>Sphingomonadaceae</taxon>
        <taxon>environmental samples</taxon>
    </lineage>
</organism>
<gene>
    <name evidence="2" type="ORF">AVDCRST_MAG91-426</name>
</gene>
<protein>
    <submittedName>
        <fullName evidence="2">Uncharacterized protein</fullName>
    </submittedName>
</protein>
<name>A0A6J4SC84_9SPHN</name>
<dbReference type="EMBL" id="CADCVX010000097">
    <property type="protein sequence ID" value="CAA9488792.1"/>
    <property type="molecule type" value="Genomic_DNA"/>
</dbReference>
<feature type="non-terminal residue" evidence="2">
    <location>
        <position position="127"/>
    </location>
</feature>
<dbReference type="AlphaFoldDB" id="A0A6J4SC84"/>
<feature type="non-terminal residue" evidence="2">
    <location>
        <position position="1"/>
    </location>
</feature>
<evidence type="ECO:0000313" key="2">
    <source>
        <dbReference type="EMBL" id="CAA9488792.1"/>
    </source>
</evidence>
<reference evidence="2" key="1">
    <citation type="submission" date="2020-02" db="EMBL/GenBank/DDBJ databases">
        <authorList>
            <person name="Meier V. D."/>
        </authorList>
    </citation>
    <scope>NUCLEOTIDE SEQUENCE</scope>
    <source>
        <strain evidence="2">AVDCRST_MAG91</strain>
    </source>
</reference>
<feature type="compositionally biased region" description="Basic residues" evidence="1">
    <location>
        <begin position="1"/>
        <end position="33"/>
    </location>
</feature>
<feature type="compositionally biased region" description="Low complexity" evidence="1">
    <location>
        <begin position="37"/>
        <end position="49"/>
    </location>
</feature>
<feature type="compositionally biased region" description="Basic residues" evidence="1">
    <location>
        <begin position="92"/>
        <end position="111"/>
    </location>
</feature>
<feature type="region of interest" description="Disordered" evidence="1">
    <location>
        <begin position="1"/>
        <end position="127"/>
    </location>
</feature>
<accession>A0A6J4SC84</accession>
<proteinExistence type="predicted"/>
<evidence type="ECO:0000256" key="1">
    <source>
        <dbReference type="SAM" id="MobiDB-lite"/>
    </source>
</evidence>
<sequence length="127" mass="14628">AAKSRHVHRRTIQAGGRPRRRADRRAVRARRGHLQSARQARQRGQAGRRGVLDPVSRGVRDDPFRLPQQAGERRRRDPGVGQQRGVQGRPIPVRRHQRHRIWRRRDHRLPRLFRSGAGAAAGQDGHL</sequence>